<comment type="caution">
    <text evidence="1">The sequence shown here is derived from an EMBL/GenBank/DDBJ whole genome shotgun (WGS) entry which is preliminary data.</text>
</comment>
<gene>
    <name evidence="1" type="ORF">MANES_08G154011v8</name>
</gene>
<evidence type="ECO:0000313" key="1">
    <source>
        <dbReference type="EMBL" id="KAG8649875.1"/>
    </source>
</evidence>
<accession>A0ACB7HC98</accession>
<protein>
    <submittedName>
        <fullName evidence="1">Uncharacterized protein</fullName>
    </submittedName>
</protein>
<name>A0ACB7HC98_MANES</name>
<proteinExistence type="predicted"/>
<organism evidence="1 2">
    <name type="scientific">Manihot esculenta</name>
    <name type="common">Cassava</name>
    <name type="synonym">Jatropha manihot</name>
    <dbReference type="NCBI Taxonomy" id="3983"/>
    <lineage>
        <taxon>Eukaryota</taxon>
        <taxon>Viridiplantae</taxon>
        <taxon>Streptophyta</taxon>
        <taxon>Embryophyta</taxon>
        <taxon>Tracheophyta</taxon>
        <taxon>Spermatophyta</taxon>
        <taxon>Magnoliopsida</taxon>
        <taxon>eudicotyledons</taxon>
        <taxon>Gunneridae</taxon>
        <taxon>Pentapetalae</taxon>
        <taxon>rosids</taxon>
        <taxon>fabids</taxon>
        <taxon>Malpighiales</taxon>
        <taxon>Euphorbiaceae</taxon>
        <taxon>Crotonoideae</taxon>
        <taxon>Manihoteae</taxon>
        <taxon>Manihot</taxon>
    </lineage>
</organism>
<sequence>MCLRENLHASRNRMKQYAYRKRTDRKLEVGDMMYLKLQPYHQSSLDIRKQIKLAAKFYGPYQVEAQVGEVAYRLQLPPEAQIYPVFHVYFYLKRKWETILLCNPSYLSTKLKNLLLLPRRFSRQELSAEMGSGYCKD</sequence>
<keyword evidence="2" id="KW-1185">Reference proteome</keyword>
<reference evidence="2" key="1">
    <citation type="journal article" date="2016" name="Nat. Biotechnol.">
        <title>Sequencing wild and cultivated cassava and related species reveals extensive interspecific hybridization and genetic diversity.</title>
        <authorList>
            <person name="Bredeson J.V."/>
            <person name="Lyons J.B."/>
            <person name="Prochnik S.E."/>
            <person name="Wu G.A."/>
            <person name="Ha C.M."/>
            <person name="Edsinger-Gonzales E."/>
            <person name="Grimwood J."/>
            <person name="Schmutz J."/>
            <person name="Rabbi I.Y."/>
            <person name="Egesi C."/>
            <person name="Nauluvula P."/>
            <person name="Lebot V."/>
            <person name="Ndunguru J."/>
            <person name="Mkamilo G."/>
            <person name="Bart R.S."/>
            <person name="Setter T.L."/>
            <person name="Gleadow R.M."/>
            <person name="Kulakow P."/>
            <person name="Ferguson M.E."/>
            <person name="Rounsley S."/>
            <person name="Rokhsar D.S."/>
        </authorList>
    </citation>
    <scope>NUCLEOTIDE SEQUENCE [LARGE SCALE GENOMIC DNA]</scope>
    <source>
        <strain evidence="2">cv. AM560-2</strain>
    </source>
</reference>
<dbReference type="EMBL" id="CM004394">
    <property type="protein sequence ID" value="KAG8649875.1"/>
    <property type="molecule type" value="Genomic_DNA"/>
</dbReference>
<evidence type="ECO:0000313" key="2">
    <source>
        <dbReference type="Proteomes" id="UP000091857"/>
    </source>
</evidence>
<dbReference type="Proteomes" id="UP000091857">
    <property type="component" value="Chromosome 8"/>
</dbReference>